<evidence type="ECO:0000313" key="4">
    <source>
        <dbReference type="EMBL" id="KAG9061120.1"/>
    </source>
</evidence>
<evidence type="ECO:0000313" key="5">
    <source>
        <dbReference type="Proteomes" id="UP000707451"/>
    </source>
</evidence>
<dbReference type="AlphaFoldDB" id="A0A9P8BME5"/>
<dbReference type="GO" id="GO:0003697">
    <property type="term" value="F:single-stranded DNA binding"/>
    <property type="evidence" value="ECO:0007669"/>
    <property type="project" value="TreeGrafter"/>
</dbReference>
<reference evidence="4" key="1">
    <citation type="submission" date="2021-06" db="EMBL/GenBank/DDBJ databases">
        <title>Genome Sequence of Mortierella hyaline Strain SCG-10, a Cold-Adapted, Nitrate-Reducing Fungus Isolated from Soil in Minnesota, USA.</title>
        <authorList>
            <person name="Aldossari N."/>
        </authorList>
    </citation>
    <scope>NUCLEOTIDE SEQUENCE</scope>
    <source>
        <strain evidence="4">SCG-10</strain>
    </source>
</reference>
<dbReference type="GO" id="GO:0005662">
    <property type="term" value="C:DNA replication factor A complex"/>
    <property type="evidence" value="ECO:0007669"/>
    <property type="project" value="TreeGrafter"/>
</dbReference>
<dbReference type="Pfam" id="PF08661">
    <property type="entry name" value="Rep_fac-A_3"/>
    <property type="match status" value="1"/>
</dbReference>
<protein>
    <recommendedName>
        <fullName evidence="6">Replication factor A protein 3</fullName>
    </recommendedName>
</protein>
<proteinExistence type="inferred from homology"/>
<evidence type="ECO:0000256" key="2">
    <source>
        <dbReference type="ARBA" id="ARBA00009761"/>
    </source>
</evidence>
<dbReference type="Proteomes" id="UP000707451">
    <property type="component" value="Unassembled WGS sequence"/>
</dbReference>
<dbReference type="OrthoDB" id="188186at2759"/>
<dbReference type="GO" id="GO:0006289">
    <property type="term" value="P:nucleotide-excision repair"/>
    <property type="evidence" value="ECO:0007669"/>
    <property type="project" value="TreeGrafter"/>
</dbReference>
<evidence type="ECO:0008006" key="6">
    <source>
        <dbReference type="Google" id="ProtNLM"/>
    </source>
</evidence>
<dbReference type="GO" id="GO:0000724">
    <property type="term" value="P:double-strand break repair via homologous recombination"/>
    <property type="evidence" value="ECO:0007669"/>
    <property type="project" value="TreeGrafter"/>
</dbReference>
<evidence type="ECO:0000256" key="3">
    <source>
        <dbReference type="ARBA" id="ARBA00023242"/>
    </source>
</evidence>
<dbReference type="GO" id="GO:0035861">
    <property type="term" value="C:site of double-strand break"/>
    <property type="evidence" value="ECO:0007669"/>
    <property type="project" value="TreeGrafter"/>
</dbReference>
<dbReference type="GO" id="GO:0006298">
    <property type="term" value="P:mismatch repair"/>
    <property type="evidence" value="ECO:0007669"/>
    <property type="project" value="TreeGrafter"/>
</dbReference>
<keyword evidence="3" id="KW-0539">Nucleus</keyword>
<comment type="caution">
    <text evidence="4">The sequence shown here is derived from an EMBL/GenBank/DDBJ whole genome shotgun (WGS) entry which is preliminary data.</text>
</comment>
<dbReference type="GO" id="GO:0006284">
    <property type="term" value="P:base-excision repair"/>
    <property type="evidence" value="ECO:0007669"/>
    <property type="project" value="TreeGrafter"/>
</dbReference>
<organism evidence="4 5">
    <name type="scientific">Linnemannia hyalina</name>
    <dbReference type="NCBI Taxonomy" id="64524"/>
    <lineage>
        <taxon>Eukaryota</taxon>
        <taxon>Fungi</taxon>
        <taxon>Fungi incertae sedis</taxon>
        <taxon>Mucoromycota</taxon>
        <taxon>Mortierellomycotina</taxon>
        <taxon>Mortierellomycetes</taxon>
        <taxon>Mortierellales</taxon>
        <taxon>Mortierellaceae</taxon>
        <taxon>Linnemannia</taxon>
    </lineage>
</organism>
<dbReference type="InterPro" id="IPR012340">
    <property type="entry name" value="NA-bd_OB-fold"/>
</dbReference>
<name>A0A9P8BME5_9FUNG</name>
<accession>A0A9P8BME5</accession>
<dbReference type="InterPro" id="IPR013970">
    <property type="entry name" value="Rfa2"/>
</dbReference>
<dbReference type="GO" id="GO:0003684">
    <property type="term" value="F:damaged DNA binding"/>
    <property type="evidence" value="ECO:0007669"/>
    <property type="project" value="TreeGrafter"/>
</dbReference>
<keyword evidence="5" id="KW-1185">Reference proteome</keyword>
<comment type="subcellular location">
    <subcellularLocation>
        <location evidence="1">Nucleus</location>
    </subcellularLocation>
</comment>
<evidence type="ECO:0000256" key="1">
    <source>
        <dbReference type="ARBA" id="ARBA00004123"/>
    </source>
</evidence>
<dbReference type="PANTHER" id="PTHR15114:SF1">
    <property type="entry name" value="REPLICATION PROTEIN A 14 KDA SUBUNIT"/>
    <property type="match status" value="1"/>
</dbReference>
<comment type="similarity">
    <text evidence="2">Belongs to the replication factor A protein 3 family.</text>
</comment>
<gene>
    <name evidence="4" type="ORF">KI688_007749</name>
</gene>
<sequence length="136" mass="15389">MSLPTTKRVNSAMLQSCIGETVRFVGEFKSRQDPAATFLASDKGSVTVIMNDTSQYGTKFVEVIGTVNPDRSITEMISTNFGNDFSKSSISVFSTHRPYYRIDIRLKDECLSNRLRMNALQDRDHSEMSLGRYEDE</sequence>
<dbReference type="Gene3D" id="2.40.50.140">
    <property type="entry name" value="Nucleic acid-binding proteins"/>
    <property type="match status" value="1"/>
</dbReference>
<dbReference type="SUPFAM" id="SSF50249">
    <property type="entry name" value="Nucleic acid-binding proteins"/>
    <property type="match status" value="1"/>
</dbReference>
<dbReference type="GO" id="GO:0006260">
    <property type="term" value="P:DNA replication"/>
    <property type="evidence" value="ECO:0007669"/>
    <property type="project" value="InterPro"/>
</dbReference>
<dbReference type="EMBL" id="JAHRHY010000026">
    <property type="protein sequence ID" value="KAG9061120.1"/>
    <property type="molecule type" value="Genomic_DNA"/>
</dbReference>
<dbReference type="PANTHER" id="PTHR15114">
    <property type="entry name" value="REPLICATION PROTEIN A3"/>
    <property type="match status" value="1"/>
</dbReference>